<evidence type="ECO:0000256" key="8">
    <source>
        <dbReference type="ARBA" id="ARBA00023136"/>
    </source>
</evidence>
<keyword evidence="7 9" id="KW-0560">Oxidoreductase</keyword>
<dbReference type="Pfam" id="PF00368">
    <property type="entry name" value="HMG-CoA_red"/>
    <property type="match status" value="1"/>
</dbReference>
<dbReference type="PROSITE" id="PS00318">
    <property type="entry name" value="HMG_COA_REDUCTASE_2"/>
    <property type="match status" value="1"/>
</dbReference>
<organism evidence="11 12">
    <name type="scientific">Smittium mucronatum</name>
    <dbReference type="NCBI Taxonomy" id="133383"/>
    <lineage>
        <taxon>Eukaryota</taxon>
        <taxon>Fungi</taxon>
        <taxon>Fungi incertae sedis</taxon>
        <taxon>Zoopagomycota</taxon>
        <taxon>Kickxellomycotina</taxon>
        <taxon>Harpellomycetes</taxon>
        <taxon>Harpellales</taxon>
        <taxon>Legeriomycetaceae</taxon>
        <taxon>Smittium</taxon>
    </lineage>
</organism>
<dbReference type="CDD" id="cd00643">
    <property type="entry name" value="HMG-CoA_reductase_classI"/>
    <property type="match status" value="1"/>
</dbReference>
<reference evidence="11 12" key="1">
    <citation type="journal article" date="2016" name="Mol. Biol. Evol.">
        <title>Genome-Wide Survey of Gut Fungi (Harpellales) Reveals the First Horizontally Transferred Ubiquitin Gene from a Mosquito Host.</title>
        <authorList>
            <person name="Wang Y."/>
            <person name="White M.M."/>
            <person name="Kvist S."/>
            <person name="Moncalvo J.M."/>
        </authorList>
    </citation>
    <scope>NUCLEOTIDE SEQUENCE [LARGE SCALE GENOMIC DNA]</scope>
    <source>
        <strain evidence="11 12">ALG-7-W6</strain>
    </source>
</reference>
<dbReference type="InterPro" id="IPR023076">
    <property type="entry name" value="HMG_CoA_Rdtase_CS"/>
</dbReference>
<dbReference type="Gene3D" id="3.30.70.420">
    <property type="entry name" value="Hydroxymethylglutaryl-CoA reductase, class I/II, NAD/NADP-binding domain"/>
    <property type="match status" value="1"/>
</dbReference>
<dbReference type="EC" id="1.1.1.34" evidence="9"/>
<dbReference type="SUPFAM" id="SSF56542">
    <property type="entry name" value="Substrate-binding domain of HMG-CoA reductase"/>
    <property type="match status" value="1"/>
</dbReference>
<proteinExistence type="inferred from homology"/>
<comment type="pathway">
    <text evidence="9">Metabolic intermediate biosynthesis; (R)-mevalonate biosynthesis; (R)-mevalonate from acetyl-CoA: step 3/3.</text>
</comment>
<evidence type="ECO:0000259" key="10">
    <source>
        <dbReference type="PROSITE" id="PS50156"/>
    </source>
</evidence>
<dbReference type="PANTHER" id="PTHR10572:SF24">
    <property type="entry name" value="3-HYDROXY-3-METHYLGLUTARYL-COENZYME A REDUCTASE"/>
    <property type="match status" value="1"/>
</dbReference>
<dbReference type="GO" id="GO:0008299">
    <property type="term" value="P:isoprenoid biosynthetic process"/>
    <property type="evidence" value="ECO:0007669"/>
    <property type="project" value="InterPro"/>
</dbReference>
<sequence length="1157" mass="126319">MSALRKVFRFPIRNPIESIAFVLVVISIPLYWLWTSIKDEDVFRRPNLKFPGTSFTYIIENGEANLLQTDLSANFNSDYEASSSSAELYTIIFRTHGAFDSRGILRKQYIQKVQSFVDEISNNSLDSFPNGEKISSKNINQILDTKVVLSPFHSPAIPEDRVSTYLDPELSYLFLDKRTNPSGGVTGAQAAVIAVYLNTTTSSQKAAAHSWWKQVSSQAPDFTFDYSKSTGKSKENISSRLIKDRSSLPLVAVISQNFLWRISDMLKQANPSEISLVLFTYSIMFIFLIQLFSTMNGLGSKYSLGITVVVTQVAAVLLAFFSFKAFGLKIESVILSESLPFLFISHGFDKHIILAKSTILSFVQNFKKSNSSKKSRNIILMDQNEIMESGIKSCLPSLLKGYGIEFTILLAGCASGIQSVRIVCLFSIFILFFDAVFMFTTYISILTLKVNLMQTRISALKKPSARSDALKSINYKTLISEASSKDSKLISRIKFLAIFAFLLMNFMDLKLSFAPSASKSSNNLPAKAFSFESTGYLQYDSLIKPLVLNISQSSPKDSSLHLFINVPTEYVVDPTKVSDGVVSSQLDKSTFSFNAGLFKSSINSVQLSALLVISILLNIYFAFSKEPSKQKVNRSKRNPILNSLGLKKIGRSLIYPKMSLASNINTSSSNTDDSNTEESDPAKVVDLIPNNDIVQNEQPKIVVAGELSEKFEKVIYTFDENGKLDNASAASLKLKLDLLNNNGPEGLLDQEIVDLVIHGFVQQYALEGKLNDPTRAVKIRRLVTFGKITGDLDSMNSLPYESYDYSSVIGQCCENVIGYLPIPVGVAGPLLINDESLFIPMATTEGALIASTSRGCKAISLGGGVSSFLVNDGMTRGPCLEMSNLRSAYELKTWADSEEGFQELKQSFESTSRFAKLLSVKTTLAGRMCFIRFKTFTGDAMGMNMISKGTENALRLILSTFEGSKVISISGNYCTDKKPASINWIDGRGKSIVAEAVIPESVVSSVLKTSISKLVEVNTKKNLVGSAMAGAMGGFNAHASNILTAIFLATGQDPAQNVESSMCLTFMEQKGDDLVVSVTMPCIEVGTIGGGTGLKPQQSCLSMLGCLGPNYDAPGSNAQRLAKIIAGTVMAGELSLLAALCTGDLVKSHIALNRKAN</sequence>
<dbReference type="InterPro" id="IPR009029">
    <property type="entry name" value="HMG_CoA_Rdtase_sub-bd_dom_sf"/>
</dbReference>
<keyword evidence="4 9" id="KW-0256">Endoplasmic reticulum</keyword>
<dbReference type="GO" id="GO:0006696">
    <property type="term" value="P:ergosterol biosynthetic process"/>
    <property type="evidence" value="ECO:0007669"/>
    <property type="project" value="TreeGrafter"/>
</dbReference>
<gene>
    <name evidence="11" type="ORF">AYI68_g1488</name>
</gene>
<evidence type="ECO:0000313" key="12">
    <source>
        <dbReference type="Proteomes" id="UP000187455"/>
    </source>
</evidence>
<dbReference type="Pfam" id="PF12349">
    <property type="entry name" value="Sterol-sensing"/>
    <property type="match status" value="1"/>
</dbReference>
<dbReference type="InterPro" id="IPR000731">
    <property type="entry name" value="SSD"/>
</dbReference>
<dbReference type="GO" id="GO:0005789">
    <property type="term" value="C:endoplasmic reticulum membrane"/>
    <property type="evidence" value="ECO:0007669"/>
    <property type="project" value="UniProtKB-SubCell"/>
</dbReference>
<dbReference type="Gene3D" id="1.10.3270.10">
    <property type="entry name" value="HMGR, N-terminal domain"/>
    <property type="match status" value="1"/>
</dbReference>
<evidence type="ECO:0000256" key="3">
    <source>
        <dbReference type="ARBA" id="ARBA00022692"/>
    </source>
</evidence>
<evidence type="ECO:0000256" key="7">
    <source>
        <dbReference type="ARBA" id="ARBA00023002"/>
    </source>
</evidence>
<accession>A0A1R0H5C6</accession>
<dbReference type="Gene3D" id="3.90.770.10">
    <property type="entry name" value="3-hydroxy-3-methylglutaryl-coenzyme A Reductase, Chain A, domain 2"/>
    <property type="match status" value="1"/>
</dbReference>
<dbReference type="PROSITE" id="PS50065">
    <property type="entry name" value="HMG_COA_REDUCTASE_4"/>
    <property type="match status" value="1"/>
</dbReference>
<evidence type="ECO:0000256" key="6">
    <source>
        <dbReference type="ARBA" id="ARBA00022989"/>
    </source>
</evidence>
<dbReference type="GO" id="GO:0015936">
    <property type="term" value="P:coenzyme A metabolic process"/>
    <property type="evidence" value="ECO:0007669"/>
    <property type="project" value="InterPro"/>
</dbReference>
<dbReference type="InterPro" id="IPR002202">
    <property type="entry name" value="HMG_CoA_Rdtase"/>
</dbReference>
<dbReference type="OrthoDB" id="310654at2759"/>
<dbReference type="GO" id="GO:0005778">
    <property type="term" value="C:peroxisomal membrane"/>
    <property type="evidence" value="ECO:0007669"/>
    <property type="project" value="TreeGrafter"/>
</dbReference>
<dbReference type="FunFam" id="3.30.70.420:FF:000001">
    <property type="entry name" value="3-hydroxy-3-methylglutaryl coenzyme A reductase"/>
    <property type="match status" value="1"/>
</dbReference>
<evidence type="ECO:0000313" key="11">
    <source>
        <dbReference type="EMBL" id="OLY84349.1"/>
    </source>
</evidence>
<feature type="transmembrane region" description="Helical" evidence="9">
    <location>
        <begin position="426"/>
        <end position="448"/>
    </location>
</feature>
<evidence type="ECO:0000256" key="2">
    <source>
        <dbReference type="ARBA" id="ARBA00007661"/>
    </source>
</evidence>
<feature type="transmembrane region" description="Helical" evidence="9">
    <location>
        <begin position="12"/>
        <end position="34"/>
    </location>
</feature>
<dbReference type="PRINTS" id="PR00071">
    <property type="entry name" value="HMGCOARDTASE"/>
</dbReference>
<dbReference type="PROSITE" id="PS50156">
    <property type="entry name" value="SSD"/>
    <property type="match status" value="1"/>
</dbReference>
<keyword evidence="12" id="KW-1185">Reference proteome</keyword>
<name>A0A1R0H5C6_9FUNG</name>
<dbReference type="EMBL" id="LSSL01000533">
    <property type="protein sequence ID" value="OLY84349.1"/>
    <property type="molecule type" value="Genomic_DNA"/>
</dbReference>
<dbReference type="InterPro" id="IPR023282">
    <property type="entry name" value="HMG_CoA_Rdtase_N"/>
</dbReference>
<dbReference type="InterPro" id="IPR004554">
    <property type="entry name" value="HMG_CoA_Rdtase_eu_arc"/>
</dbReference>
<comment type="caution">
    <text evidence="11">The sequence shown here is derived from an EMBL/GenBank/DDBJ whole genome shotgun (WGS) entry which is preliminary data.</text>
</comment>
<evidence type="ECO:0000256" key="5">
    <source>
        <dbReference type="ARBA" id="ARBA00022857"/>
    </source>
</evidence>
<dbReference type="PROSITE" id="PS00066">
    <property type="entry name" value="HMG_COA_REDUCTASE_1"/>
    <property type="match status" value="1"/>
</dbReference>
<protein>
    <recommendedName>
        <fullName evidence="9">3-hydroxy-3-methylglutaryl coenzyme A reductase</fullName>
        <shortName evidence="9">HMG-CoA reductase</shortName>
        <ecNumber evidence="9">1.1.1.34</ecNumber>
    </recommendedName>
</protein>
<dbReference type="InterPro" id="IPR009023">
    <property type="entry name" value="HMG_CoA_Rdtase_NAD(P)-bd_sf"/>
</dbReference>
<keyword evidence="6 9" id="KW-1133">Transmembrane helix</keyword>
<comment type="similarity">
    <text evidence="2 9">Belongs to the HMG-CoA reductase family.</text>
</comment>
<dbReference type="UniPathway" id="UPA00058">
    <property type="reaction ID" value="UER00103"/>
</dbReference>
<feature type="transmembrane region" description="Helical" evidence="9">
    <location>
        <begin position="304"/>
        <end position="323"/>
    </location>
</feature>
<dbReference type="Proteomes" id="UP000187455">
    <property type="component" value="Unassembled WGS sequence"/>
</dbReference>
<dbReference type="STRING" id="133383.A0A1R0H5C6"/>
<feature type="transmembrane region" description="Helical" evidence="9">
    <location>
        <begin position="274"/>
        <end position="292"/>
    </location>
</feature>
<dbReference type="InterPro" id="IPR053958">
    <property type="entry name" value="HMGCR/SNAP/NPC1-like_SSD"/>
</dbReference>
<evidence type="ECO:0000256" key="1">
    <source>
        <dbReference type="ARBA" id="ARBA00004477"/>
    </source>
</evidence>
<dbReference type="NCBIfam" id="TIGR00533">
    <property type="entry name" value="HMG_CoA_R_NADP"/>
    <property type="match status" value="1"/>
</dbReference>
<feature type="domain" description="SSD" evidence="10">
    <location>
        <begin position="273"/>
        <end position="448"/>
    </location>
</feature>
<dbReference type="PANTHER" id="PTHR10572">
    <property type="entry name" value="3-HYDROXY-3-METHYLGLUTARYL-COENZYME A REDUCTASE"/>
    <property type="match status" value="1"/>
</dbReference>
<keyword evidence="8 9" id="KW-0472">Membrane</keyword>
<keyword evidence="3 9" id="KW-0812">Transmembrane</keyword>
<comment type="catalytic activity">
    <reaction evidence="9">
        <text>(R)-mevalonate + 2 NADP(+) + CoA = (3S)-3-hydroxy-3-methylglutaryl-CoA + 2 NADPH + 2 H(+)</text>
        <dbReference type="Rhea" id="RHEA:15989"/>
        <dbReference type="ChEBI" id="CHEBI:15378"/>
        <dbReference type="ChEBI" id="CHEBI:36464"/>
        <dbReference type="ChEBI" id="CHEBI:43074"/>
        <dbReference type="ChEBI" id="CHEBI:57287"/>
        <dbReference type="ChEBI" id="CHEBI:57783"/>
        <dbReference type="ChEBI" id="CHEBI:58349"/>
        <dbReference type="EC" id="1.1.1.34"/>
    </reaction>
</comment>
<comment type="subcellular location">
    <subcellularLocation>
        <location evidence="1 9">Endoplasmic reticulum membrane</location>
        <topology evidence="1 9">Multi-pass membrane protein</topology>
    </subcellularLocation>
</comment>
<dbReference type="InterPro" id="IPR023074">
    <property type="entry name" value="HMG_CoA_Rdtase_cat_sf"/>
</dbReference>
<dbReference type="AlphaFoldDB" id="A0A1R0H5C6"/>
<keyword evidence="5 9" id="KW-0521">NADP</keyword>
<dbReference type="GO" id="GO:0004420">
    <property type="term" value="F:hydroxymethylglutaryl-CoA reductase (NADPH) activity"/>
    <property type="evidence" value="ECO:0007669"/>
    <property type="project" value="UniProtKB-EC"/>
</dbReference>
<evidence type="ECO:0000256" key="9">
    <source>
        <dbReference type="RuleBase" id="RU361219"/>
    </source>
</evidence>
<dbReference type="SUPFAM" id="SSF55035">
    <property type="entry name" value="NAD-binding domain of HMG-CoA reductase"/>
    <property type="match status" value="1"/>
</dbReference>
<evidence type="ECO:0000256" key="4">
    <source>
        <dbReference type="ARBA" id="ARBA00022824"/>
    </source>
</evidence>
<dbReference type="FunFam" id="3.90.770.10:FF:000001">
    <property type="entry name" value="3-hydroxy-3-methylglutaryl coenzyme A reductase"/>
    <property type="match status" value="1"/>
</dbReference>